<dbReference type="GO" id="GO:0006457">
    <property type="term" value="P:protein folding"/>
    <property type="evidence" value="ECO:0007669"/>
    <property type="project" value="InterPro"/>
</dbReference>
<evidence type="ECO:0000313" key="4">
    <source>
        <dbReference type="Proteomes" id="UP001152799"/>
    </source>
</evidence>
<dbReference type="PRINTS" id="PR00625">
    <property type="entry name" value="JDOMAIN"/>
</dbReference>
<dbReference type="OrthoDB" id="550424at2759"/>
<keyword evidence="1" id="KW-0143">Chaperone</keyword>
<dbReference type="PROSITE" id="PS50076">
    <property type="entry name" value="DNAJ_2"/>
    <property type="match status" value="1"/>
</dbReference>
<gene>
    <name evidence="3" type="ORF">CEUTPL_LOCUS12455</name>
</gene>
<dbReference type="Proteomes" id="UP001152799">
    <property type="component" value="Chromosome 7"/>
</dbReference>
<dbReference type="Pfam" id="PF00226">
    <property type="entry name" value="DnaJ"/>
    <property type="match status" value="1"/>
</dbReference>
<organism evidence="3 4">
    <name type="scientific">Ceutorhynchus assimilis</name>
    <name type="common">cabbage seed weevil</name>
    <dbReference type="NCBI Taxonomy" id="467358"/>
    <lineage>
        <taxon>Eukaryota</taxon>
        <taxon>Metazoa</taxon>
        <taxon>Ecdysozoa</taxon>
        <taxon>Arthropoda</taxon>
        <taxon>Hexapoda</taxon>
        <taxon>Insecta</taxon>
        <taxon>Pterygota</taxon>
        <taxon>Neoptera</taxon>
        <taxon>Endopterygota</taxon>
        <taxon>Coleoptera</taxon>
        <taxon>Polyphaga</taxon>
        <taxon>Cucujiformia</taxon>
        <taxon>Curculionidae</taxon>
        <taxon>Ceutorhynchinae</taxon>
        <taxon>Ceutorhynchus</taxon>
    </lineage>
</organism>
<dbReference type="EMBL" id="OU892283">
    <property type="protein sequence ID" value="CAG9772033.1"/>
    <property type="molecule type" value="Genomic_DNA"/>
</dbReference>
<dbReference type="SUPFAM" id="SSF46565">
    <property type="entry name" value="Chaperone J-domain"/>
    <property type="match status" value="1"/>
</dbReference>
<feature type="domain" description="J" evidence="2">
    <location>
        <begin position="4"/>
        <end position="68"/>
    </location>
</feature>
<proteinExistence type="predicted"/>
<dbReference type="Gene3D" id="1.10.287.110">
    <property type="entry name" value="DnaJ domain"/>
    <property type="match status" value="1"/>
</dbReference>
<dbReference type="PROSITE" id="PS00636">
    <property type="entry name" value="DNAJ_1"/>
    <property type="match status" value="1"/>
</dbReference>
<evidence type="ECO:0000259" key="2">
    <source>
        <dbReference type="PROSITE" id="PS50076"/>
    </source>
</evidence>
<dbReference type="InterPro" id="IPR001623">
    <property type="entry name" value="DnaJ_domain"/>
</dbReference>
<dbReference type="CDD" id="cd10747">
    <property type="entry name" value="DnaJ_C"/>
    <property type="match status" value="1"/>
</dbReference>
<sequence length="348" mass="39253">MGVDYYGVLQISRTSTDLEIKKAYRTLALEFNAERSKEPNSFQVFSLVGEAYEVLSDPLRRAVFDQYGEEGLKRGVPGPAGYIPGYHYHGDAMQTYKDFFGTRSPYADLLDVLKDPPKLCKALSGIKICTKQSPIRHPLHLTLHEVFFGGVKKMKIHRLVFVDEEKNVTEVREKILTIPIKPGIRAGTEIVFANEGDQDAAHIPADVIFVTEDRPHDTFIRNNDNLICTSTISLEEALIGTIITIHTIDHRTIRVPITDVICPAYEKIIENEGLPILENYREKGDLILKFNIVFPNYLPRASKNILQTAFKVSKFGGEEGRSLHESINKIILADKILRVDPVEQLPPI</sequence>
<dbReference type="AlphaFoldDB" id="A0A9N9MZ40"/>
<dbReference type="InterPro" id="IPR008971">
    <property type="entry name" value="HSP40/DnaJ_pept-bd"/>
</dbReference>
<dbReference type="FunFam" id="2.60.260.20:FF:000002">
    <property type="entry name" value="Dnaj homolog subfamily b member"/>
    <property type="match status" value="1"/>
</dbReference>
<reference evidence="3" key="1">
    <citation type="submission" date="2022-01" db="EMBL/GenBank/DDBJ databases">
        <authorList>
            <person name="King R."/>
        </authorList>
    </citation>
    <scope>NUCLEOTIDE SEQUENCE</scope>
</reference>
<evidence type="ECO:0000313" key="3">
    <source>
        <dbReference type="EMBL" id="CAG9772033.1"/>
    </source>
</evidence>
<dbReference type="InterPro" id="IPR036869">
    <property type="entry name" value="J_dom_sf"/>
</dbReference>
<accession>A0A9N9MZ40</accession>
<dbReference type="PANTHER" id="PTHR24078">
    <property type="entry name" value="DNAJ HOMOLOG SUBFAMILY C MEMBER"/>
    <property type="match status" value="1"/>
</dbReference>
<keyword evidence="4" id="KW-1185">Reference proteome</keyword>
<dbReference type="SUPFAM" id="SSF49493">
    <property type="entry name" value="HSP40/DnaJ peptide-binding domain"/>
    <property type="match status" value="2"/>
</dbReference>
<dbReference type="InterPro" id="IPR018253">
    <property type="entry name" value="DnaJ_domain_CS"/>
</dbReference>
<dbReference type="FunFam" id="2.60.260.20:FF:000006">
    <property type="entry name" value="DnaJ subfamily B member 13"/>
    <property type="match status" value="1"/>
</dbReference>
<dbReference type="Pfam" id="PF01556">
    <property type="entry name" value="DnaJ_C"/>
    <property type="match status" value="1"/>
</dbReference>
<dbReference type="InterPro" id="IPR002939">
    <property type="entry name" value="DnaJ_C"/>
</dbReference>
<dbReference type="GO" id="GO:0005829">
    <property type="term" value="C:cytosol"/>
    <property type="evidence" value="ECO:0007669"/>
    <property type="project" value="TreeGrafter"/>
</dbReference>
<dbReference type="Gene3D" id="2.60.260.20">
    <property type="entry name" value="Urease metallochaperone UreE, N-terminal domain"/>
    <property type="match status" value="2"/>
</dbReference>
<evidence type="ECO:0000256" key="1">
    <source>
        <dbReference type="ARBA" id="ARBA00023186"/>
    </source>
</evidence>
<name>A0A9N9MZ40_9CUCU</name>
<dbReference type="SMART" id="SM00271">
    <property type="entry name" value="DnaJ"/>
    <property type="match status" value="1"/>
</dbReference>
<dbReference type="InterPro" id="IPR051339">
    <property type="entry name" value="DnaJ_subfamily_B"/>
</dbReference>
<dbReference type="CDD" id="cd06257">
    <property type="entry name" value="DnaJ"/>
    <property type="match status" value="1"/>
</dbReference>
<dbReference type="FunFam" id="1.10.287.110:FF:000106">
    <property type="entry name" value="Putative heat shock protein-like protein"/>
    <property type="match status" value="1"/>
</dbReference>
<protein>
    <recommendedName>
        <fullName evidence="2">J domain-containing protein</fullName>
    </recommendedName>
</protein>
<dbReference type="GO" id="GO:0051087">
    <property type="term" value="F:protein-folding chaperone binding"/>
    <property type="evidence" value="ECO:0007669"/>
    <property type="project" value="TreeGrafter"/>
</dbReference>
<dbReference type="PANTHER" id="PTHR24078:SF519">
    <property type="entry name" value="DNAJ HOMOLOG SUBFAMILY B MEMBER 13"/>
    <property type="match status" value="1"/>
</dbReference>
<dbReference type="GO" id="GO:0051082">
    <property type="term" value="F:unfolded protein binding"/>
    <property type="evidence" value="ECO:0007669"/>
    <property type="project" value="InterPro"/>
</dbReference>